<organism evidence="4 5">
    <name type="scientific">Deinococcus hopiensis KR-140</name>
    <dbReference type="NCBI Taxonomy" id="695939"/>
    <lineage>
        <taxon>Bacteria</taxon>
        <taxon>Thermotogati</taxon>
        <taxon>Deinococcota</taxon>
        <taxon>Deinococci</taxon>
        <taxon>Deinococcales</taxon>
        <taxon>Deinococcaceae</taxon>
        <taxon>Deinococcus</taxon>
    </lineage>
</organism>
<keyword evidence="5" id="KW-1185">Reference proteome</keyword>
<sequence length="3251" mass="352907">MPNLGEITGTILLHYDDAALLRELERAEAQATGKVRIKPTLDVTEVRSGLAKLTDALLVPVKLDATALQRELDQMTQKGTTTLNIRMEGTDRLIAALNEVAGRLDSFVGRQKIVIQETQRVDGALSAAARGVGTLSNMYSRGAVGMDEFKSKSAALKLVLTGVTEAEGFLSKEAAIAEKALKALAAAEGATGASSPAANRFKVEAAAAREASQSINTYRIAWQSEAVNDVTAAAEMAKREQRIRSTIVALEAEKTALMDLGVPEQAQMKRIQELTQLLNNYSQQLRVAVSVQNSINGTITKGSLAAGVAAGVQDLRATVRGLADETTRLQNAEQAGLITKRELAAALASQQAVMRNSLGMIQTEIVALRNLGVLDVQQTERLAQLAQAQNGYTAALARTVGAQQAAAAAQRASVGGALGVRGAGGMNNAAIAASFVSPELGMAAMAATMGPVVAGAAAVAGLVHTLGDGVDKAGQFTKQLSQVKALSGESATEINRFGQYVRTLSTKLPVASKDLIELGRQAVLVGLHGSEGIKTYTTNMAALSVVLRDVNGHAAGLEHVGQEIVKVLRSTGATTAEVNAGFGRMVNGLVALKTESGVAIPEVTNLLKFWSSQGAHVGLTIEQMTALSAALIQTGARAQGAGGALSTFFQRAAQAAAEGGPKLEAWGKIMHMTGDEAAALLKQNPMEFLRRFVTGANELDDKGQALSLSLGNVNLKSQQVQRTFAELALAMPLVAKNTDVMTKGSNDSTLAMRKAQEAAANYKDQVQTMSNAWTAFKTNLGMSVMPFLSDFVTKVLSPMAQSLMEFSQSLQNLKSPGELWAKLTIYPGDDGTTRVLKFLMLPVAVGRSVSQFNNVDRLQDALVRGGLMPNPKTPGEAIAQYKEIAENFEKYLKMAQDADLKIRENLGKPLPANLVAPSAREAYNLMNPATTFAPKPDATAASLFAGLGLAGRKILNDFGVSGKDYHHDGAVRADAVHNGIDLKAPRGTPIFSPFAGAVSFRKDDANGKVFDLIDAAGNRLTGIHLDAFDEGIQKALAAGAKKVLVLRGQKLGTVGNTGTTAGSVPHLHLMGYLAGSNTPVDARSIPFVGGPAPVGGGHGALPDRAAQQAAWEAEAKKLYSNLLATKASGHADSQIIAAADAFKKAHQSIWKKVVEDAKVAAKELKSAGVSPADYDKFAAAAGRMAALQARTRVGGKIQSQADNQIDAWIKASGGDNGVVKKIFDYEVAALAQAKKGTDDYVASTAELNKYRGEALAIVIRKAAAEKSSSDEVKRQSAREIHDFTENSRVRASVLKIVEEGYKRQQELNKSRAAAEADIEKNLQARHVEVAQQRLEDLKQLQADELAQEGLTAAQREQIVKRTSPGILAATRAVNAELRRQKDEEAEAYRNSEQAKALTSKQVDAEVARQKGVNQANEKRNNDRVESEQRQALKTAGQQRLQQQREFASAAKALDISVMESRAARIKTLNDAEIKAADGNLQKQLALTKKYSQEEAERALAIADAKRKKTIQDAIDKKDPNLGRITVDANAAFERDRVSIETTRREAVATAQKALDDKTLETTKQVQKQLTALTLSEAQDRVQGEQQALDVLAQNRTKALDQAKGDAEKQLAVTRNYAARELEIRKRLADAQLILDKRQAESTLAEALASIPKGASQADRDRLTKGYKADYTRDISRAYTAQAASVGKAQAETDQQVTDVVDKQGESVQALTKRYRELTDSVSKQIQEGKFDDEARRQALQSFNDLTHESDKLGLTQTKLVASIRGTTYALIDQGVAAAQMIQASRERIQQIKDESDAEQAAADDTNTTITYLGGMLGELVAQGLDPRDSGYVKLLQEIVQKGGEAGKAAQFVLDNLDRLESDMGGNSLGAIAYRGKQAIQDAQDRNNQEINPEDLSLPQAQANEVAGRVMDEVFNQPETLDGKLKAGLAAIASEAFSDMGSEGRDAFWEQFGKVLDDLDAAHRHEANQLEVRKTLRLVSDRDYLDQKEKLDAQAVEDQFTRETAGLSELDDAYIKAAREREEKLDTIHAQARAGREQLDLQKTRALEDVDSGKVRSELEDRYARHLVTQREYLNQKEALDRHDALITYNRAIADHKDGEVAWAEYQATLTRIREQGKTDREKLNDEESRSLENTAAGKARSTLEDQNARHLISQRAYLDRKEELDRQDAERTYERALKDGKSQTVAAAEREATLTRIREQGITDRQNLDQADARGLEDVAAGKARATLEDQNARHLISQRAYLERKEELDRQDAERTYQRAIQDGKSQTVAAAEREATLTRIREQGITDRAALERDDTRALEDISSKEAYAALEDQQSRGLINQREYLSQKEELDKAAAVRAYDQAIADGKSSAVAKAEYEATLTRIKEKGITDRAALDKQEGRNLQDAVTSGKMAGLEWQHDQGLIADEKYLEQKETLEREAAARALQQVKDDHGDVATAEQVYQNEMARITREGTATRRSIEEQHADFQVQQAQRTLEKSFGAKGREQLISGLETKVRLAREGMKGLVEGTDAYAAALTKLQAAQDALSDAKLAPGVLATWQKQVQDLGTAFEKHEITAEQFTAGLHKNADGLREMARQAEAAGNPALAKQFRDLAASLHAMDPKVAALLQKFGKLQEVLGYVQEVAGAFDSFAGAMGAAEEEYDSLTGAKLQTPWKDLEANLNGAANAAGKLLALAGDVAKIIANPADVGAWVEAITKVVSGIAEAIGGFKKAQAEVRRLKQEFQEQNPLLHAEDYQKTFTRSRGWLADIFGGGPEVVNEIDKLGLKVAQTIASGVMNGMQNGFQKALEANDFSLFAKTLSASIRESVKQTMIDSFLNDPARQNTYAAAIKGYTDALKTGDPTQVAQAYAVLMAAYKGDLAEAKKLFEALKKLEDDALTPEERAAKAAAKQRDLDARGMNNEETALKIQLAGKLISQEDYDKKVLALTLRRLDLEMAEALAVEGLTEEQKALIREEYRLKRKLAEEEAAQQTRERELALARDLAQRKLDLEGSDLDLQQKKALLLAKTDEERTRITEGFERKRLALTLKRLKAEMEAELAGTELTEEQKDLIRQKYDLAAKNAQADFDTLVKENADKVREAAEAARKEQQETAKAAAYAAEQARESWRGSLGGGIDTFLNGGNSLDALTKGIRDRIQQGIREGLVAKRFMKQLDPLFDELQDRLTKGLSPDDVLRRIAAQVPALDVQLNGTLGPLRDLFNTLFPPLTDAIKDNTAARREEEFGTTVVSLNQLVAPEGNLPAELAFFRP</sequence>
<keyword evidence="4" id="KW-0378">Hydrolase</keyword>
<protein>
    <submittedName>
        <fullName evidence="4">Murein DD-endopeptidase MepM and murein hydrolase activator NlpD, contain LysM domain</fullName>
    </submittedName>
</protein>
<evidence type="ECO:0000313" key="4">
    <source>
        <dbReference type="EMBL" id="SMB85770.1"/>
    </source>
</evidence>
<dbReference type="EMBL" id="FWWU01000008">
    <property type="protein sequence ID" value="SMB85770.1"/>
    <property type="molecule type" value="Genomic_DNA"/>
</dbReference>
<dbReference type="CDD" id="cd12797">
    <property type="entry name" value="M23_peptidase"/>
    <property type="match status" value="1"/>
</dbReference>
<evidence type="ECO:0000256" key="1">
    <source>
        <dbReference type="SAM" id="Coils"/>
    </source>
</evidence>
<dbReference type="RefSeq" id="WP_170928603.1">
    <property type="nucleotide sequence ID" value="NZ_FWWU01000008.1"/>
</dbReference>
<dbReference type="InterPro" id="IPR016047">
    <property type="entry name" value="M23ase_b-sheet_dom"/>
</dbReference>
<dbReference type="GO" id="GO:0004222">
    <property type="term" value="F:metalloendopeptidase activity"/>
    <property type="evidence" value="ECO:0007669"/>
    <property type="project" value="TreeGrafter"/>
</dbReference>
<dbReference type="SUPFAM" id="SSF51261">
    <property type="entry name" value="Duplicated hybrid motif"/>
    <property type="match status" value="1"/>
</dbReference>
<dbReference type="InterPro" id="IPR050570">
    <property type="entry name" value="Cell_wall_metabolism_enzyme"/>
</dbReference>
<dbReference type="Pfam" id="PF01551">
    <property type="entry name" value="Peptidase_M23"/>
    <property type="match status" value="1"/>
</dbReference>
<feature type="compositionally biased region" description="Basic and acidic residues" evidence="2">
    <location>
        <begin position="1416"/>
        <end position="1430"/>
    </location>
</feature>
<proteinExistence type="predicted"/>
<keyword evidence="1" id="KW-0175">Coiled coil</keyword>
<feature type="region of interest" description="Disordered" evidence="2">
    <location>
        <begin position="2116"/>
        <end position="2146"/>
    </location>
</feature>
<feature type="compositionally biased region" description="Basic and acidic residues" evidence="2">
    <location>
        <begin position="2116"/>
        <end position="2130"/>
    </location>
</feature>
<accession>A0A1W1UXN8</accession>
<evidence type="ECO:0000313" key="5">
    <source>
        <dbReference type="Proteomes" id="UP000192582"/>
    </source>
</evidence>
<evidence type="ECO:0000256" key="2">
    <source>
        <dbReference type="SAM" id="MobiDB-lite"/>
    </source>
</evidence>
<feature type="coiled-coil region" evidence="1">
    <location>
        <begin position="2957"/>
        <end position="2984"/>
    </location>
</feature>
<gene>
    <name evidence="4" type="ORF">SAMN00790413_03533</name>
</gene>
<dbReference type="InterPro" id="IPR011055">
    <property type="entry name" value="Dup_hybrid_motif"/>
</dbReference>
<feature type="compositionally biased region" description="Polar residues" evidence="2">
    <location>
        <begin position="1390"/>
        <end position="1401"/>
    </location>
</feature>
<dbReference type="STRING" id="695939.SAMN00790413_03533"/>
<dbReference type="Gene3D" id="2.70.70.10">
    <property type="entry name" value="Glucose Permease (Domain IIA)"/>
    <property type="match status" value="1"/>
</dbReference>
<feature type="region of interest" description="Disordered" evidence="2">
    <location>
        <begin position="1384"/>
        <end position="1439"/>
    </location>
</feature>
<dbReference type="PANTHER" id="PTHR21666">
    <property type="entry name" value="PEPTIDASE-RELATED"/>
    <property type="match status" value="1"/>
</dbReference>
<feature type="domain" description="M23ase beta-sheet core" evidence="3">
    <location>
        <begin position="976"/>
        <end position="1070"/>
    </location>
</feature>
<dbReference type="Proteomes" id="UP000192582">
    <property type="component" value="Unassembled WGS sequence"/>
</dbReference>
<dbReference type="PANTHER" id="PTHR21666:SF270">
    <property type="entry name" value="MUREIN HYDROLASE ACTIVATOR ENVC"/>
    <property type="match status" value="1"/>
</dbReference>
<evidence type="ECO:0000259" key="3">
    <source>
        <dbReference type="Pfam" id="PF01551"/>
    </source>
</evidence>
<name>A0A1W1UXN8_9DEIO</name>
<reference evidence="4 5" key="1">
    <citation type="submission" date="2017-04" db="EMBL/GenBank/DDBJ databases">
        <authorList>
            <person name="Afonso C.L."/>
            <person name="Miller P.J."/>
            <person name="Scott M.A."/>
            <person name="Spackman E."/>
            <person name="Goraichik I."/>
            <person name="Dimitrov K.M."/>
            <person name="Suarez D.L."/>
            <person name="Swayne D.E."/>
        </authorList>
    </citation>
    <scope>NUCLEOTIDE SEQUENCE [LARGE SCALE GENOMIC DNA]</scope>
    <source>
        <strain evidence="4 5">KR-140</strain>
    </source>
</reference>